<evidence type="ECO:0000256" key="2">
    <source>
        <dbReference type="ARBA" id="ARBA00022692"/>
    </source>
</evidence>
<accession>A0AAU9STP3</accession>
<dbReference type="InterPro" id="IPR027469">
    <property type="entry name" value="Cation_efflux_TMD_sf"/>
</dbReference>
<keyword evidence="2 6" id="KW-0812">Transmembrane</keyword>
<dbReference type="GO" id="GO:0005773">
    <property type="term" value="C:vacuole"/>
    <property type="evidence" value="ECO:0007669"/>
    <property type="project" value="TreeGrafter"/>
</dbReference>
<dbReference type="PANTHER" id="PTHR11562:SF100">
    <property type="entry name" value="METAL TOLERANCE PROTEIN A2"/>
    <property type="match status" value="1"/>
</dbReference>
<evidence type="ECO:0000256" key="1">
    <source>
        <dbReference type="ARBA" id="ARBA00004141"/>
    </source>
</evidence>
<keyword evidence="9" id="KW-1185">Reference proteome</keyword>
<evidence type="ECO:0000313" key="8">
    <source>
        <dbReference type="EMBL" id="CAH2072594.1"/>
    </source>
</evidence>
<name>A0AAU9STP3_THLAR</name>
<keyword evidence="3" id="KW-0406">Ion transport</keyword>
<sequence length="148" mass="16994">MAFVPLKFPSLHVTLVLRFYVYKGLPNPKQSYGFNRIEILGALVSIQMIWVLAGILVYEAIVRLHKGGAQVEGSLMFLVSALGLLVNIAMAVLLGHSHGHVHDREHHHHHDDESETHLSHVLINNEQKRNVKTFKRRIFTCWEIRYRA</sequence>
<dbReference type="Pfam" id="PF01545">
    <property type="entry name" value="Cation_efflux"/>
    <property type="match status" value="1"/>
</dbReference>
<organism evidence="8 9">
    <name type="scientific">Thlaspi arvense</name>
    <name type="common">Field penny-cress</name>
    <dbReference type="NCBI Taxonomy" id="13288"/>
    <lineage>
        <taxon>Eukaryota</taxon>
        <taxon>Viridiplantae</taxon>
        <taxon>Streptophyta</taxon>
        <taxon>Embryophyta</taxon>
        <taxon>Tracheophyta</taxon>
        <taxon>Spermatophyta</taxon>
        <taxon>Magnoliopsida</taxon>
        <taxon>eudicotyledons</taxon>
        <taxon>Gunneridae</taxon>
        <taxon>Pentapetalae</taxon>
        <taxon>rosids</taxon>
        <taxon>malvids</taxon>
        <taxon>Brassicales</taxon>
        <taxon>Brassicaceae</taxon>
        <taxon>Thlaspideae</taxon>
        <taxon>Thlaspi</taxon>
    </lineage>
</organism>
<evidence type="ECO:0000256" key="6">
    <source>
        <dbReference type="SAM" id="Phobius"/>
    </source>
</evidence>
<dbReference type="AlphaFoldDB" id="A0AAU9STP3"/>
<dbReference type="GO" id="GO:0005886">
    <property type="term" value="C:plasma membrane"/>
    <property type="evidence" value="ECO:0007669"/>
    <property type="project" value="TreeGrafter"/>
</dbReference>
<reference evidence="8 9" key="1">
    <citation type="submission" date="2022-03" db="EMBL/GenBank/DDBJ databases">
        <authorList>
            <person name="Nunn A."/>
            <person name="Chopra R."/>
            <person name="Nunn A."/>
            <person name="Contreras Garrido A."/>
        </authorList>
    </citation>
    <scope>NUCLEOTIDE SEQUENCE [LARGE SCALE GENOMIC DNA]</scope>
</reference>
<evidence type="ECO:0000313" key="9">
    <source>
        <dbReference type="Proteomes" id="UP000836841"/>
    </source>
</evidence>
<proteinExistence type="predicted"/>
<gene>
    <name evidence="8" type="ORF">TAV2_LOCUS18725</name>
</gene>
<dbReference type="Proteomes" id="UP000836841">
    <property type="component" value="Chromosome 6"/>
</dbReference>
<evidence type="ECO:0000256" key="4">
    <source>
        <dbReference type="ARBA" id="ARBA00022989"/>
    </source>
</evidence>
<protein>
    <recommendedName>
        <fullName evidence="7">Cation efflux protein transmembrane domain-containing protein</fullName>
    </recommendedName>
</protein>
<keyword evidence="4 6" id="KW-1133">Transmembrane helix</keyword>
<evidence type="ECO:0000259" key="7">
    <source>
        <dbReference type="Pfam" id="PF01545"/>
    </source>
</evidence>
<dbReference type="InterPro" id="IPR050681">
    <property type="entry name" value="CDF/SLC30A"/>
</dbReference>
<keyword evidence="5 6" id="KW-0472">Membrane</keyword>
<dbReference type="GO" id="GO:0005385">
    <property type="term" value="F:zinc ion transmembrane transporter activity"/>
    <property type="evidence" value="ECO:0007669"/>
    <property type="project" value="TreeGrafter"/>
</dbReference>
<keyword evidence="3" id="KW-0813">Transport</keyword>
<dbReference type="PANTHER" id="PTHR11562">
    <property type="entry name" value="CATION EFFLUX PROTEIN/ ZINC TRANSPORTER"/>
    <property type="match status" value="1"/>
</dbReference>
<comment type="subcellular location">
    <subcellularLocation>
        <location evidence="1">Membrane</location>
        <topology evidence="1">Multi-pass membrane protein</topology>
    </subcellularLocation>
</comment>
<dbReference type="EMBL" id="OU466862">
    <property type="protein sequence ID" value="CAH2072594.1"/>
    <property type="molecule type" value="Genomic_DNA"/>
</dbReference>
<dbReference type="InterPro" id="IPR058533">
    <property type="entry name" value="Cation_efflux_TM"/>
</dbReference>
<evidence type="ECO:0000256" key="3">
    <source>
        <dbReference type="ARBA" id="ARBA00022906"/>
    </source>
</evidence>
<feature type="transmembrane region" description="Helical" evidence="6">
    <location>
        <begin position="37"/>
        <end position="61"/>
    </location>
</feature>
<feature type="transmembrane region" description="Helical" evidence="6">
    <location>
        <begin position="73"/>
        <end position="94"/>
    </location>
</feature>
<dbReference type="Gene3D" id="1.20.1510.10">
    <property type="entry name" value="Cation efflux protein transmembrane domain"/>
    <property type="match status" value="1"/>
</dbReference>
<keyword evidence="3" id="KW-0864">Zinc transport</keyword>
<evidence type="ECO:0000256" key="5">
    <source>
        <dbReference type="ARBA" id="ARBA00023136"/>
    </source>
</evidence>
<feature type="domain" description="Cation efflux protein transmembrane" evidence="7">
    <location>
        <begin position="17"/>
        <end position="102"/>
    </location>
</feature>
<dbReference type="SUPFAM" id="SSF161111">
    <property type="entry name" value="Cation efflux protein transmembrane domain-like"/>
    <property type="match status" value="1"/>
</dbReference>
<keyword evidence="3" id="KW-0862">Zinc</keyword>